<dbReference type="Proteomes" id="UP000033048">
    <property type="component" value="Chromosome"/>
</dbReference>
<sequence length="190" mass="21252">MNYKYLSCMILIFSIFISGCVTLTYDTKVDRNGDIAEHTMIIETTSYVYSLMNEETKISEIVASEGGEYSEVWEGDDVQMIISGLIPPNIYTETEDGYLIYRHTITDNFTTDYSELGASAIDVHYYLEMPGDIVDSNANVVDGNKAEWHMVGNTQPEDIYAKSELPSIPGFGLMVSVLAILAVAFFFRKG</sequence>
<dbReference type="RefSeq" id="WP_048205408.1">
    <property type="nucleotide sequence ID" value="NZ_CP009518.1"/>
</dbReference>
<dbReference type="GeneID" id="24893784"/>
<feature type="domain" description="PGF-CTERM archaeal protein-sorting signal" evidence="3">
    <location>
        <begin position="168"/>
        <end position="189"/>
    </location>
</feature>
<dbReference type="Pfam" id="PF18204">
    <property type="entry name" value="PGF-CTERM"/>
    <property type="match status" value="1"/>
</dbReference>
<keyword evidence="1" id="KW-0732">Signal</keyword>
<accession>A0A0E3WZZ4</accession>
<evidence type="ECO:0000259" key="3">
    <source>
        <dbReference type="Pfam" id="PF18204"/>
    </source>
</evidence>
<keyword evidence="2" id="KW-0472">Membrane</keyword>
<evidence type="ECO:0000256" key="1">
    <source>
        <dbReference type="ARBA" id="ARBA00022729"/>
    </source>
</evidence>
<keyword evidence="5" id="KW-1185">Reference proteome</keyword>
<keyword evidence="2" id="KW-0812">Transmembrane</keyword>
<dbReference type="AlphaFoldDB" id="A0A0E3WZZ4"/>
<dbReference type="PROSITE" id="PS51257">
    <property type="entry name" value="PROKAR_LIPOPROTEIN"/>
    <property type="match status" value="1"/>
</dbReference>
<dbReference type="EMBL" id="CP009518">
    <property type="protein sequence ID" value="AKB85294.1"/>
    <property type="molecule type" value="Genomic_DNA"/>
</dbReference>
<dbReference type="HOGENOM" id="CLU_080077_0_0_2"/>
<organism evidence="4 5">
    <name type="scientific">Methanococcoides methylutens MM1</name>
    <dbReference type="NCBI Taxonomy" id="1434104"/>
    <lineage>
        <taxon>Archaea</taxon>
        <taxon>Methanobacteriati</taxon>
        <taxon>Methanobacteriota</taxon>
        <taxon>Stenosarchaea group</taxon>
        <taxon>Methanomicrobia</taxon>
        <taxon>Methanosarcinales</taxon>
        <taxon>Methanosarcinaceae</taxon>
        <taxon>Methanococcoides</taxon>
    </lineage>
</organism>
<protein>
    <recommendedName>
        <fullName evidence="3">PGF-CTERM archaeal protein-sorting signal domain-containing protein</fullName>
    </recommendedName>
</protein>
<proteinExistence type="predicted"/>
<reference evidence="4 5" key="1">
    <citation type="submission" date="2014-07" db="EMBL/GenBank/DDBJ databases">
        <title>Methanogenic archaea and the global carbon cycle.</title>
        <authorList>
            <person name="Henriksen J.R."/>
            <person name="Luke J."/>
            <person name="Reinhart S."/>
            <person name="Benedict M.N."/>
            <person name="Youngblut N.D."/>
            <person name="Metcalf M.E."/>
            <person name="Whitaker R.J."/>
            <person name="Metcalf W.W."/>
        </authorList>
    </citation>
    <scope>NUCLEOTIDE SEQUENCE [LARGE SCALE GENOMIC DNA]</scope>
    <source>
        <strain evidence="4 5">MM1</strain>
    </source>
</reference>
<dbReference type="InterPro" id="IPR026371">
    <property type="entry name" value="PGF_CTERM"/>
</dbReference>
<dbReference type="STRING" id="1434104.MCMEM_1241"/>
<dbReference type="OrthoDB" id="291106at2157"/>
<evidence type="ECO:0000256" key="2">
    <source>
        <dbReference type="SAM" id="Phobius"/>
    </source>
</evidence>
<evidence type="ECO:0000313" key="4">
    <source>
        <dbReference type="EMBL" id="AKB85294.1"/>
    </source>
</evidence>
<dbReference type="KEGG" id="mmet:MCMEM_1241"/>
<gene>
    <name evidence="4" type="ORF">MCMEM_1241</name>
</gene>
<evidence type="ECO:0000313" key="5">
    <source>
        <dbReference type="Proteomes" id="UP000033048"/>
    </source>
</evidence>
<name>A0A0E3WZZ4_METMT</name>
<keyword evidence="2" id="KW-1133">Transmembrane helix</keyword>
<feature type="transmembrane region" description="Helical" evidence="2">
    <location>
        <begin position="168"/>
        <end position="187"/>
    </location>
</feature>